<feature type="domain" description="Reverse transcriptase" evidence="1">
    <location>
        <begin position="30"/>
        <end position="123"/>
    </location>
</feature>
<dbReference type="EMBL" id="JAIQCV010000013">
    <property type="protein sequence ID" value="KAH1031815.1"/>
    <property type="molecule type" value="Genomic_DNA"/>
</dbReference>
<dbReference type="PANTHER" id="PTHR46890">
    <property type="entry name" value="NON-LTR RETROLELEMENT REVERSE TRANSCRIPTASE-LIKE PROTEIN-RELATED"/>
    <property type="match status" value="1"/>
</dbReference>
<dbReference type="InterPro" id="IPR000477">
    <property type="entry name" value="RT_dom"/>
</dbReference>
<name>A0A9D3U8I0_9ROSI</name>
<organism evidence="2 3">
    <name type="scientific">Gossypium stocksii</name>
    <dbReference type="NCBI Taxonomy" id="47602"/>
    <lineage>
        <taxon>Eukaryota</taxon>
        <taxon>Viridiplantae</taxon>
        <taxon>Streptophyta</taxon>
        <taxon>Embryophyta</taxon>
        <taxon>Tracheophyta</taxon>
        <taxon>Spermatophyta</taxon>
        <taxon>Magnoliopsida</taxon>
        <taxon>eudicotyledons</taxon>
        <taxon>Gunneridae</taxon>
        <taxon>Pentapetalae</taxon>
        <taxon>rosids</taxon>
        <taxon>malvids</taxon>
        <taxon>Malvales</taxon>
        <taxon>Malvaceae</taxon>
        <taxon>Malvoideae</taxon>
        <taxon>Gossypium</taxon>
    </lineage>
</organism>
<dbReference type="Proteomes" id="UP000828251">
    <property type="component" value="Unassembled WGS sequence"/>
</dbReference>
<keyword evidence="3" id="KW-1185">Reference proteome</keyword>
<comment type="caution">
    <text evidence="2">The sequence shown here is derived from an EMBL/GenBank/DDBJ whole genome shotgun (WGS) entry which is preliminary data.</text>
</comment>
<sequence>MGKEVADFCIKTLNGIHNIADINRKRIVLIPKVSCPRLMAQFKPISLCNILYKIISIMLMNRFQKVLHYCLDEAQSAFVPRRLITNNILAAYEVLHSMKRKWIGREESFASKLDMSKAYDRVE</sequence>
<accession>A0A9D3U8I0</accession>
<gene>
    <name evidence="2" type="ORF">J1N35_043989</name>
</gene>
<dbReference type="Pfam" id="PF00078">
    <property type="entry name" value="RVT_1"/>
    <property type="match status" value="1"/>
</dbReference>
<dbReference type="PANTHER" id="PTHR46890:SF48">
    <property type="entry name" value="RNA-DIRECTED DNA POLYMERASE"/>
    <property type="match status" value="1"/>
</dbReference>
<evidence type="ECO:0000259" key="1">
    <source>
        <dbReference type="Pfam" id="PF00078"/>
    </source>
</evidence>
<evidence type="ECO:0000313" key="3">
    <source>
        <dbReference type="Proteomes" id="UP000828251"/>
    </source>
</evidence>
<reference evidence="2 3" key="1">
    <citation type="journal article" date="2021" name="Plant Biotechnol. J.">
        <title>Multi-omics assisted identification of the key and species-specific regulatory components of drought-tolerant mechanisms in Gossypium stocksii.</title>
        <authorList>
            <person name="Yu D."/>
            <person name="Ke L."/>
            <person name="Zhang D."/>
            <person name="Wu Y."/>
            <person name="Sun Y."/>
            <person name="Mei J."/>
            <person name="Sun J."/>
            <person name="Sun Y."/>
        </authorList>
    </citation>
    <scope>NUCLEOTIDE SEQUENCE [LARGE SCALE GENOMIC DNA]</scope>
    <source>
        <strain evidence="3">cv. E1</strain>
        <tissue evidence="2">Leaf</tissue>
    </source>
</reference>
<proteinExistence type="predicted"/>
<dbReference type="InterPro" id="IPR052343">
    <property type="entry name" value="Retrotransposon-Effector_Assoc"/>
</dbReference>
<dbReference type="AlphaFoldDB" id="A0A9D3U8I0"/>
<dbReference type="OrthoDB" id="1001905at2759"/>
<evidence type="ECO:0000313" key="2">
    <source>
        <dbReference type="EMBL" id="KAH1031815.1"/>
    </source>
</evidence>
<protein>
    <recommendedName>
        <fullName evidence="1">Reverse transcriptase domain-containing protein</fullName>
    </recommendedName>
</protein>